<dbReference type="Proteomes" id="UP000613160">
    <property type="component" value="Unassembled WGS sequence"/>
</dbReference>
<protein>
    <recommendedName>
        <fullName evidence="2">Basal-body rod modification protein FlgD</fullName>
    </recommendedName>
</protein>
<accession>A0A916Y270</accession>
<reference evidence="6" key="1">
    <citation type="journal article" date="2014" name="Int. J. Syst. Evol. Microbiol.">
        <title>Complete genome sequence of Corynebacterium casei LMG S-19264T (=DSM 44701T), isolated from a smear-ripened cheese.</title>
        <authorList>
            <consortium name="US DOE Joint Genome Institute (JGI-PGF)"/>
            <person name="Walter F."/>
            <person name="Albersmeier A."/>
            <person name="Kalinowski J."/>
            <person name="Ruckert C."/>
        </authorList>
    </citation>
    <scope>NUCLEOTIDE SEQUENCE</scope>
    <source>
        <strain evidence="6">CGMCC 1.15493</strain>
    </source>
</reference>
<feature type="region of interest" description="Disordered" evidence="5">
    <location>
        <begin position="1"/>
        <end position="21"/>
    </location>
</feature>
<reference evidence="6" key="2">
    <citation type="submission" date="2020-09" db="EMBL/GenBank/DDBJ databases">
        <authorList>
            <person name="Sun Q."/>
            <person name="Zhou Y."/>
        </authorList>
    </citation>
    <scope>NUCLEOTIDE SEQUENCE</scope>
    <source>
        <strain evidence="6">CGMCC 1.15493</strain>
    </source>
</reference>
<name>A0A916Y270_9HYPH</name>
<organism evidence="6 7">
    <name type="scientific">Aureimonas glaciei</name>
    <dbReference type="NCBI Taxonomy" id="1776957"/>
    <lineage>
        <taxon>Bacteria</taxon>
        <taxon>Pseudomonadati</taxon>
        <taxon>Pseudomonadota</taxon>
        <taxon>Alphaproteobacteria</taxon>
        <taxon>Hyphomicrobiales</taxon>
        <taxon>Aurantimonadaceae</taxon>
        <taxon>Aureimonas</taxon>
    </lineage>
</organism>
<dbReference type="Pfam" id="PF03963">
    <property type="entry name" value="FlgD"/>
    <property type="match status" value="1"/>
</dbReference>
<dbReference type="RefSeq" id="WP_188852757.1">
    <property type="nucleotide sequence ID" value="NZ_BMJJ01000008.1"/>
</dbReference>
<keyword evidence="6" id="KW-0966">Cell projection</keyword>
<dbReference type="EMBL" id="BMJJ01000008">
    <property type="protein sequence ID" value="GGD27583.1"/>
    <property type="molecule type" value="Genomic_DNA"/>
</dbReference>
<feature type="compositionally biased region" description="Low complexity" evidence="5">
    <location>
        <begin position="1"/>
        <end position="20"/>
    </location>
</feature>
<dbReference type="NCBIfam" id="NF004670">
    <property type="entry name" value="PRK06009.1"/>
    <property type="match status" value="1"/>
</dbReference>
<sequence length="136" mass="13880">MSNVSSVSSTTATTTTASTTKTDADQASLDYDSFLQLLVAQMQNQDPLNPTDATEQLAQLASFSNVEQGIKTNQKLESMITLSALTQANAAIGHTVTSADGKISGVVKSVNVTDTGAVATLASGTKLALGAGITIE</sequence>
<evidence type="ECO:0000256" key="4">
    <source>
        <dbReference type="ARBA" id="ARBA00024746"/>
    </source>
</evidence>
<keyword evidence="3" id="KW-1005">Bacterial flagellum biogenesis</keyword>
<evidence type="ECO:0000313" key="6">
    <source>
        <dbReference type="EMBL" id="GGD27583.1"/>
    </source>
</evidence>
<keyword evidence="6" id="KW-0969">Cilium</keyword>
<evidence type="ECO:0000256" key="5">
    <source>
        <dbReference type="SAM" id="MobiDB-lite"/>
    </source>
</evidence>
<dbReference type="InterPro" id="IPR005648">
    <property type="entry name" value="FlgD"/>
</dbReference>
<keyword evidence="6" id="KW-0282">Flagellum</keyword>
<evidence type="ECO:0000313" key="7">
    <source>
        <dbReference type="Proteomes" id="UP000613160"/>
    </source>
</evidence>
<proteinExistence type="inferred from homology"/>
<dbReference type="GO" id="GO:0044781">
    <property type="term" value="P:bacterial-type flagellum organization"/>
    <property type="evidence" value="ECO:0007669"/>
    <property type="project" value="UniProtKB-KW"/>
</dbReference>
<evidence type="ECO:0000256" key="1">
    <source>
        <dbReference type="ARBA" id="ARBA00010577"/>
    </source>
</evidence>
<comment type="function">
    <text evidence="4">Required for flagellar hook formation. May act as a scaffolding protein.</text>
</comment>
<gene>
    <name evidence="6" type="primary">flgD</name>
    <name evidence="6" type="ORF">GCM10011335_33360</name>
</gene>
<dbReference type="AlphaFoldDB" id="A0A916Y270"/>
<keyword evidence="7" id="KW-1185">Reference proteome</keyword>
<evidence type="ECO:0000256" key="3">
    <source>
        <dbReference type="ARBA" id="ARBA00022795"/>
    </source>
</evidence>
<evidence type="ECO:0000256" key="2">
    <source>
        <dbReference type="ARBA" id="ARBA00016013"/>
    </source>
</evidence>
<comment type="similarity">
    <text evidence="1">Belongs to the FlgD family.</text>
</comment>
<comment type="caution">
    <text evidence="6">The sequence shown here is derived from an EMBL/GenBank/DDBJ whole genome shotgun (WGS) entry which is preliminary data.</text>
</comment>